<dbReference type="AlphaFoldDB" id="A0A4Y3KE42"/>
<protein>
    <submittedName>
        <fullName evidence="2">Glyoxalase</fullName>
    </submittedName>
</protein>
<name>A0A4Y3KE42_CELUD</name>
<dbReference type="Gene3D" id="3.10.180.10">
    <property type="entry name" value="2,3-Dihydroxybiphenyl 1,2-Dioxygenase, domain 1"/>
    <property type="match status" value="1"/>
</dbReference>
<evidence type="ECO:0000313" key="3">
    <source>
        <dbReference type="Proteomes" id="UP000315842"/>
    </source>
</evidence>
<dbReference type="InterPro" id="IPR004360">
    <property type="entry name" value="Glyas_Fos-R_dOase_dom"/>
</dbReference>
<organism evidence="2 3">
    <name type="scientific">Cellulomonas uda</name>
    <dbReference type="NCBI Taxonomy" id="1714"/>
    <lineage>
        <taxon>Bacteria</taxon>
        <taxon>Bacillati</taxon>
        <taxon>Actinomycetota</taxon>
        <taxon>Actinomycetes</taxon>
        <taxon>Micrococcales</taxon>
        <taxon>Cellulomonadaceae</taxon>
        <taxon>Cellulomonas</taxon>
    </lineage>
</organism>
<sequence length="127" mass="13438">MTSSSSPTIGPDFVSLQVRDLAASADFYERVVGLARVPAPNPQAVVFTSGTSSFAVRTPLPGFDLDAHPQLGAGVGIWFHHPDALAVHRRVVDHGAAVVQEPSDGPFGTTFAFRDPDGYLITIHSKA</sequence>
<accession>A0A4Y3KE42</accession>
<dbReference type="CDD" id="cd06587">
    <property type="entry name" value="VOC"/>
    <property type="match status" value="1"/>
</dbReference>
<evidence type="ECO:0000259" key="1">
    <source>
        <dbReference type="PROSITE" id="PS51819"/>
    </source>
</evidence>
<dbReference type="Pfam" id="PF00903">
    <property type="entry name" value="Glyoxalase"/>
    <property type="match status" value="1"/>
</dbReference>
<proteinExistence type="predicted"/>
<dbReference type="InterPro" id="IPR037523">
    <property type="entry name" value="VOC_core"/>
</dbReference>
<dbReference type="PANTHER" id="PTHR36503:SF3">
    <property type="entry name" value="BLR0126 PROTEIN"/>
    <property type="match status" value="1"/>
</dbReference>
<evidence type="ECO:0000313" key="2">
    <source>
        <dbReference type="EMBL" id="GEA82232.1"/>
    </source>
</evidence>
<dbReference type="Proteomes" id="UP000315842">
    <property type="component" value="Unassembled WGS sequence"/>
</dbReference>
<dbReference type="InterPro" id="IPR029068">
    <property type="entry name" value="Glyas_Bleomycin-R_OHBP_Dase"/>
</dbReference>
<dbReference type="PANTHER" id="PTHR36503">
    <property type="entry name" value="BLR2520 PROTEIN"/>
    <property type="match status" value="1"/>
</dbReference>
<dbReference type="SUPFAM" id="SSF54593">
    <property type="entry name" value="Glyoxalase/Bleomycin resistance protein/Dihydroxybiphenyl dioxygenase"/>
    <property type="match status" value="1"/>
</dbReference>
<dbReference type="RefSeq" id="WP_141321817.1">
    <property type="nucleotide sequence ID" value="NZ_BJLP01000052.1"/>
</dbReference>
<keyword evidence="3" id="KW-1185">Reference proteome</keyword>
<comment type="caution">
    <text evidence="2">The sequence shown here is derived from an EMBL/GenBank/DDBJ whole genome shotgun (WGS) entry which is preliminary data.</text>
</comment>
<dbReference type="EMBL" id="BJLP01000052">
    <property type="protein sequence ID" value="GEA82232.1"/>
    <property type="molecule type" value="Genomic_DNA"/>
</dbReference>
<feature type="domain" description="VOC" evidence="1">
    <location>
        <begin position="10"/>
        <end position="126"/>
    </location>
</feature>
<reference evidence="2 3" key="1">
    <citation type="submission" date="2019-06" db="EMBL/GenBank/DDBJ databases">
        <title>Whole genome shotgun sequence of Cellulomonas uda NBRC 3747.</title>
        <authorList>
            <person name="Hosoyama A."/>
            <person name="Uohara A."/>
            <person name="Ohji S."/>
            <person name="Ichikawa N."/>
        </authorList>
    </citation>
    <scope>NUCLEOTIDE SEQUENCE [LARGE SCALE GENOMIC DNA]</scope>
    <source>
        <strain evidence="2 3">NBRC 3747</strain>
    </source>
</reference>
<gene>
    <name evidence="2" type="ORF">CUD01_26760</name>
</gene>
<dbReference type="PROSITE" id="PS51819">
    <property type="entry name" value="VOC"/>
    <property type="match status" value="1"/>
</dbReference>